<protein>
    <recommendedName>
        <fullName evidence="3">Tn3 transposase DDE domain-containing protein</fullName>
    </recommendedName>
</protein>
<accession>A0ABP7A635</accession>
<dbReference type="Proteomes" id="UP001500630">
    <property type="component" value="Unassembled WGS sequence"/>
</dbReference>
<comment type="caution">
    <text evidence="1">The sequence shown here is derived from an EMBL/GenBank/DDBJ whole genome shotgun (WGS) entry which is preliminary data.</text>
</comment>
<name>A0ABP7A635_9ACTN</name>
<dbReference type="EMBL" id="BAABDQ010000078">
    <property type="protein sequence ID" value="GAA3625513.1"/>
    <property type="molecule type" value="Genomic_DNA"/>
</dbReference>
<evidence type="ECO:0008006" key="3">
    <source>
        <dbReference type="Google" id="ProtNLM"/>
    </source>
</evidence>
<gene>
    <name evidence="1" type="ORF">GCM10022419_133860</name>
</gene>
<organism evidence="1 2">
    <name type="scientific">Nonomuraea rosea</name>
    <dbReference type="NCBI Taxonomy" id="638574"/>
    <lineage>
        <taxon>Bacteria</taxon>
        <taxon>Bacillati</taxon>
        <taxon>Actinomycetota</taxon>
        <taxon>Actinomycetes</taxon>
        <taxon>Streptosporangiales</taxon>
        <taxon>Streptosporangiaceae</taxon>
        <taxon>Nonomuraea</taxon>
    </lineage>
</organism>
<reference evidence="2" key="1">
    <citation type="journal article" date="2019" name="Int. J. Syst. Evol. Microbiol.">
        <title>The Global Catalogue of Microorganisms (GCM) 10K type strain sequencing project: providing services to taxonomists for standard genome sequencing and annotation.</title>
        <authorList>
            <consortium name="The Broad Institute Genomics Platform"/>
            <consortium name="The Broad Institute Genome Sequencing Center for Infectious Disease"/>
            <person name="Wu L."/>
            <person name="Ma J."/>
        </authorList>
    </citation>
    <scope>NUCLEOTIDE SEQUENCE [LARGE SCALE GENOMIC DNA]</scope>
    <source>
        <strain evidence="2">JCM 17326</strain>
    </source>
</reference>
<proteinExistence type="predicted"/>
<keyword evidence="2" id="KW-1185">Reference proteome</keyword>
<evidence type="ECO:0000313" key="2">
    <source>
        <dbReference type="Proteomes" id="UP001500630"/>
    </source>
</evidence>
<sequence length="197" mass="21115">MLSIALSMLALDHMKDSELLRSARADISAELVDLWHGGPTESLNASLSHRGWQPTVTDIAEAAAACERPIPPAFDPARADAGRGLARRRVSAEGQPLGDVQPYLAVGLDVLPEQRGQPAAVGGLEQLGPCGVGEDVLEHQGVRHTVLVQSLLKDPTWAERLTDADRRALSPLFWSHANLYGTIPIDMETHLDLGLAA</sequence>
<evidence type="ECO:0000313" key="1">
    <source>
        <dbReference type="EMBL" id="GAA3625513.1"/>
    </source>
</evidence>